<evidence type="ECO:0000313" key="1">
    <source>
        <dbReference type="EMBL" id="NFV24693.1"/>
    </source>
</evidence>
<proteinExistence type="predicted"/>
<evidence type="ECO:0000313" key="2">
    <source>
        <dbReference type="Proteomes" id="UP000486903"/>
    </source>
</evidence>
<reference evidence="1 2" key="1">
    <citation type="submission" date="2019-04" db="EMBL/GenBank/DDBJ databases">
        <title>Genome sequencing of Clostridium botulinum Groups I-IV and Clostridium butyricum.</title>
        <authorList>
            <person name="Brunt J."/>
            <person name="Van Vliet A.H.M."/>
            <person name="Stringer S.C."/>
            <person name="Carter A.T."/>
            <person name="Peck M.W."/>
        </authorList>
    </citation>
    <scope>NUCLEOTIDE SEQUENCE [LARGE SCALE GENOMIC DNA]</scope>
    <source>
        <strain evidence="1 2">BL81</strain>
    </source>
</reference>
<organism evidence="1 2">
    <name type="scientific">Clostridium botulinum</name>
    <dbReference type="NCBI Taxonomy" id="1491"/>
    <lineage>
        <taxon>Bacteria</taxon>
        <taxon>Bacillati</taxon>
        <taxon>Bacillota</taxon>
        <taxon>Clostridia</taxon>
        <taxon>Eubacteriales</taxon>
        <taxon>Clostridiaceae</taxon>
        <taxon>Clostridium</taxon>
    </lineage>
</organism>
<dbReference type="RefSeq" id="WP_003372347.1">
    <property type="nucleotide sequence ID" value="NZ_JACBBA010000001.1"/>
</dbReference>
<accession>A0A6B4JIZ2</accession>
<gene>
    <name evidence="1" type="ORF">FDG31_00655</name>
</gene>
<comment type="caution">
    <text evidence="1">The sequence shown here is derived from an EMBL/GenBank/DDBJ whole genome shotgun (WGS) entry which is preliminary data.</text>
</comment>
<sequence>MNKNVYAKIPNIIMGVNTHIENENGNNIYTNEGSILDIVKDDKVIKVVYELIVGTNFRGLCVISLEDLIINCGYPVNKDNKISFTKLLIAMSENEFISLDKIDFKPKDILHIETDKLTEGCIEGYTVLEEKELDIINKKFSDNRERNTNLKGYLFIKQMVHKRKDNTNSGLTYELETQSKVMDYKYIAKFTGIKDITKCIKSLKELEMINYDNFIEYPIGEPQKKMDSKNIYVVRALEDNWDVELMNEELKIALKQYKNERKNKGFVVATEYKNNNKKINGLKGQIQKQKNENKDTTILEEKLKNDSNAFKDNTTKHKGIRKSCSCMEEDYFEFCRQVKKKDDKAIDDSIQEAINNVKVVKVKKKKDKKYVYQSRIIDEYTDAELNDLLSIN</sequence>
<name>A0A6B4JIZ2_CLOBO</name>
<dbReference type="Proteomes" id="UP000486903">
    <property type="component" value="Unassembled WGS sequence"/>
</dbReference>
<dbReference type="EMBL" id="SXFB01000001">
    <property type="protein sequence ID" value="NFV24693.1"/>
    <property type="molecule type" value="Genomic_DNA"/>
</dbReference>
<dbReference type="AlphaFoldDB" id="A0A6B4JIZ2"/>
<protein>
    <submittedName>
        <fullName evidence="1">Uncharacterized protein</fullName>
    </submittedName>
</protein>